<reference evidence="5" key="1">
    <citation type="submission" date="2018-07" db="EMBL/GenBank/DDBJ databases">
        <authorList>
            <person name="Zhao J."/>
        </authorList>
    </citation>
    <scope>NUCLEOTIDE SEQUENCE [LARGE SCALE GENOMIC DNA]</scope>
    <source>
        <strain evidence="5">GSSD-12</strain>
    </source>
</reference>
<dbReference type="SMART" id="SM00900">
    <property type="entry name" value="FMN_bind"/>
    <property type="match status" value="1"/>
</dbReference>
<evidence type="ECO:0000313" key="5">
    <source>
        <dbReference type="Proteomes" id="UP000253868"/>
    </source>
</evidence>
<name>A0A345HX21_9ACTN</name>
<dbReference type="Gene3D" id="3.90.1010.20">
    <property type="match status" value="1"/>
</dbReference>
<evidence type="ECO:0000259" key="3">
    <source>
        <dbReference type="SMART" id="SM00900"/>
    </source>
</evidence>
<proteinExistence type="predicted"/>
<dbReference type="GO" id="GO:0010181">
    <property type="term" value="F:FMN binding"/>
    <property type="evidence" value="ECO:0007669"/>
    <property type="project" value="InterPro"/>
</dbReference>
<dbReference type="AlphaFoldDB" id="A0A345HX21"/>
<evidence type="ECO:0000313" key="4">
    <source>
        <dbReference type="EMBL" id="AXG81245.1"/>
    </source>
</evidence>
<dbReference type="OrthoDB" id="8099475at2"/>
<feature type="chain" id="PRO_5038491476" evidence="2">
    <location>
        <begin position="26"/>
        <end position="149"/>
    </location>
</feature>
<dbReference type="GO" id="GO:0016020">
    <property type="term" value="C:membrane"/>
    <property type="evidence" value="ECO:0007669"/>
    <property type="project" value="InterPro"/>
</dbReference>
<accession>A0A345HX21</accession>
<organism evidence="4 5">
    <name type="scientific">Streptomyces paludis</name>
    <dbReference type="NCBI Taxonomy" id="2282738"/>
    <lineage>
        <taxon>Bacteria</taxon>
        <taxon>Bacillati</taxon>
        <taxon>Actinomycetota</taxon>
        <taxon>Actinomycetes</taxon>
        <taxon>Kitasatosporales</taxon>
        <taxon>Streptomycetaceae</taxon>
        <taxon>Streptomyces</taxon>
    </lineage>
</organism>
<keyword evidence="2" id="KW-0732">Signal</keyword>
<dbReference type="RefSeq" id="WP_114663786.1">
    <property type="nucleotide sequence ID" value="NZ_CP031194.1"/>
</dbReference>
<gene>
    <name evidence="4" type="ORF">DVK44_30115</name>
</gene>
<feature type="signal peptide" evidence="2">
    <location>
        <begin position="1"/>
        <end position="25"/>
    </location>
</feature>
<evidence type="ECO:0000256" key="1">
    <source>
        <dbReference type="SAM" id="MobiDB-lite"/>
    </source>
</evidence>
<keyword evidence="5" id="KW-1185">Reference proteome</keyword>
<dbReference type="EMBL" id="CP031194">
    <property type="protein sequence ID" value="AXG81245.1"/>
    <property type="molecule type" value="Genomic_DNA"/>
</dbReference>
<sequence length="149" mass="15005">MRRAVLAAASTATLVVLLLALKPHEATQLAVGAPASTPTPTSTPTSSSTPSTTASPAASSGTYTGDAISTRYGTVQLAITVTDGELTAVNVLQVPSEGRSQQIAADAVPRLTAEALTAQSARIDAISGASYTSQGYIDSLQSALDKTDV</sequence>
<protein>
    <submittedName>
        <fullName evidence="4">FMN-binding protein</fullName>
    </submittedName>
</protein>
<evidence type="ECO:0000256" key="2">
    <source>
        <dbReference type="SAM" id="SignalP"/>
    </source>
</evidence>
<feature type="domain" description="FMN-binding" evidence="3">
    <location>
        <begin position="71"/>
        <end position="147"/>
    </location>
</feature>
<dbReference type="Proteomes" id="UP000253868">
    <property type="component" value="Chromosome"/>
</dbReference>
<dbReference type="Pfam" id="PF04205">
    <property type="entry name" value="FMN_bind"/>
    <property type="match status" value="1"/>
</dbReference>
<dbReference type="InterPro" id="IPR007329">
    <property type="entry name" value="FMN-bd"/>
</dbReference>
<feature type="region of interest" description="Disordered" evidence="1">
    <location>
        <begin position="31"/>
        <end position="63"/>
    </location>
</feature>
<dbReference type="KEGG" id="spad:DVK44_30115"/>
<feature type="compositionally biased region" description="Low complexity" evidence="1">
    <location>
        <begin position="33"/>
        <end position="60"/>
    </location>
</feature>